<dbReference type="InterPro" id="IPR027417">
    <property type="entry name" value="P-loop_NTPase"/>
</dbReference>
<proteinExistence type="predicted"/>
<dbReference type="Gene3D" id="3.40.50.300">
    <property type="entry name" value="P-loop containing nucleotide triphosphate hydrolases"/>
    <property type="match status" value="1"/>
</dbReference>
<dbReference type="EMBL" id="VXBO01006428">
    <property type="protein sequence ID" value="NXN40346.1"/>
    <property type="molecule type" value="Genomic_DNA"/>
</dbReference>
<sequence length="166" mass="17306">FGGNITFNNVVFNYPTRTEAKVLRGLNSSVEKGQTLALVGSSGCGRSTVLQLLEGFYDPLSGEMVSVPHQSVSCRETCSEMCFSAQPPCIGSSPTLAPVTGKGAAPDSSLIGNAAQTPHSSGLGTNPALHLFPLSRNTEHMGDRGNQLSVGQKQHVATAPALVRQP</sequence>
<accession>A0A7L1IRG1</accession>
<feature type="non-terminal residue" evidence="2">
    <location>
        <position position="166"/>
    </location>
</feature>
<dbReference type="PANTHER" id="PTHR24221:SF251">
    <property type="entry name" value="ATP-DEPENDENT TRANSLOCASE ABCB1"/>
    <property type="match status" value="1"/>
</dbReference>
<dbReference type="GO" id="GO:0016887">
    <property type="term" value="F:ATP hydrolysis activity"/>
    <property type="evidence" value="ECO:0007669"/>
    <property type="project" value="InterPro"/>
</dbReference>
<dbReference type="InterPro" id="IPR003439">
    <property type="entry name" value="ABC_transporter-like_ATP-bd"/>
</dbReference>
<dbReference type="GO" id="GO:0005524">
    <property type="term" value="F:ATP binding"/>
    <property type="evidence" value="ECO:0007669"/>
    <property type="project" value="InterPro"/>
</dbReference>
<reference evidence="2 3" key="1">
    <citation type="submission" date="2019-09" db="EMBL/GenBank/DDBJ databases">
        <title>Bird 10,000 Genomes (B10K) Project - Family phase.</title>
        <authorList>
            <person name="Zhang G."/>
        </authorList>
    </citation>
    <scope>NUCLEOTIDE SEQUENCE [LARGE SCALE GENOMIC DNA]</scope>
    <source>
        <strain evidence="2">B10K-DU-002-36</strain>
        <tissue evidence="2">Muscle</tissue>
    </source>
</reference>
<evidence type="ECO:0000313" key="3">
    <source>
        <dbReference type="Proteomes" id="UP000525158"/>
    </source>
</evidence>
<dbReference type="AlphaFoldDB" id="A0A7L1IRG1"/>
<gene>
    <name evidence="2" type="primary">Abcb4</name>
    <name evidence="2" type="ORF">RHIAFR_R06626</name>
</gene>
<dbReference type="InterPro" id="IPR039421">
    <property type="entry name" value="Type_1_exporter"/>
</dbReference>
<comment type="caution">
    <text evidence="2">The sequence shown here is derived from an EMBL/GenBank/DDBJ whole genome shotgun (WGS) entry which is preliminary data.</text>
</comment>
<dbReference type="PANTHER" id="PTHR24221">
    <property type="entry name" value="ATP-BINDING CASSETTE SUB-FAMILY B"/>
    <property type="match status" value="1"/>
</dbReference>
<evidence type="ECO:0000313" key="2">
    <source>
        <dbReference type="EMBL" id="NXN40346.1"/>
    </source>
</evidence>
<protein>
    <submittedName>
        <fullName evidence="2">MDR3 protein</fullName>
    </submittedName>
</protein>
<dbReference type="Pfam" id="PF00005">
    <property type="entry name" value="ABC_tran"/>
    <property type="match status" value="1"/>
</dbReference>
<evidence type="ECO:0000259" key="1">
    <source>
        <dbReference type="Pfam" id="PF00005"/>
    </source>
</evidence>
<feature type="domain" description="ABC transporter" evidence="1">
    <location>
        <begin position="23"/>
        <end position="166"/>
    </location>
</feature>
<dbReference type="SUPFAM" id="SSF52540">
    <property type="entry name" value="P-loop containing nucleoside triphosphate hydrolases"/>
    <property type="match status" value="1"/>
</dbReference>
<dbReference type="GO" id="GO:0042626">
    <property type="term" value="F:ATPase-coupled transmembrane transporter activity"/>
    <property type="evidence" value="ECO:0007669"/>
    <property type="project" value="TreeGrafter"/>
</dbReference>
<name>A0A7L1IRG1_SMUAF</name>
<dbReference type="GO" id="GO:0016324">
    <property type="term" value="C:apical plasma membrane"/>
    <property type="evidence" value="ECO:0007669"/>
    <property type="project" value="TreeGrafter"/>
</dbReference>
<organism evidence="2 3">
    <name type="scientific">Smutsornis africanus</name>
    <name type="common">Double-banded courser</name>
    <name type="synonym">Rhinoptilus africanus</name>
    <dbReference type="NCBI Taxonomy" id="240209"/>
    <lineage>
        <taxon>Eukaryota</taxon>
        <taxon>Metazoa</taxon>
        <taxon>Chordata</taxon>
        <taxon>Craniata</taxon>
        <taxon>Vertebrata</taxon>
        <taxon>Euteleostomi</taxon>
        <taxon>Archelosauria</taxon>
        <taxon>Archosauria</taxon>
        <taxon>Dinosauria</taxon>
        <taxon>Saurischia</taxon>
        <taxon>Theropoda</taxon>
        <taxon>Coelurosauria</taxon>
        <taxon>Aves</taxon>
        <taxon>Neognathae</taxon>
        <taxon>Neoaves</taxon>
        <taxon>Charadriiformes</taxon>
        <taxon>Glareolidae</taxon>
        <taxon>Rhinoptilus</taxon>
    </lineage>
</organism>
<dbReference type="Proteomes" id="UP000525158">
    <property type="component" value="Unassembled WGS sequence"/>
</dbReference>
<feature type="non-terminal residue" evidence="2">
    <location>
        <position position="1"/>
    </location>
</feature>
<keyword evidence="3" id="KW-1185">Reference proteome</keyword>